<dbReference type="RefSeq" id="WP_380859418.1">
    <property type="nucleotide sequence ID" value="NZ_JBHRXV010000004.1"/>
</dbReference>
<dbReference type="InterPro" id="IPR052529">
    <property type="entry name" value="Bact_Transport_Assoc"/>
</dbReference>
<comment type="caution">
    <text evidence="3">The sequence shown here is derived from an EMBL/GenBank/DDBJ whole genome shotgun (WGS) entry which is preliminary data.</text>
</comment>
<dbReference type="EMBL" id="JBHRXV010000004">
    <property type="protein sequence ID" value="MFC3712479.1"/>
    <property type="molecule type" value="Genomic_DNA"/>
</dbReference>
<evidence type="ECO:0000313" key="3">
    <source>
        <dbReference type="EMBL" id="MFC3712479.1"/>
    </source>
</evidence>
<evidence type="ECO:0000259" key="2">
    <source>
        <dbReference type="Pfam" id="PF04235"/>
    </source>
</evidence>
<reference evidence="4" key="1">
    <citation type="journal article" date="2019" name="Int. J. Syst. Evol. Microbiol.">
        <title>The Global Catalogue of Microorganisms (GCM) 10K type strain sequencing project: providing services to taxonomists for standard genome sequencing and annotation.</title>
        <authorList>
            <consortium name="The Broad Institute Genomics Platform"/>
            <consortium name="The Broad Institute Genome Sequencing Center for Infectious Disease"/>
            <person name="Wu L."/>
            <person name="Ma J."/>
        </authorList>
    </citation>
    <scope>NUCLEOTIDE SEQUENCE [LARGE SCALE GENOMIC DNA]</scope>
    <source>
        <strain evidence="4">KCTC 42644</strain>
    </source>
</reference>
<evidence type="ECO:0000256" key="1">
    <source>
        <dbReference type="SAM" id="Phobius"/>
    </source>
</evidence>
<dbReference type="PANTHER" id="PTHR30590:SF2">
    <property type="entry name" value="INNER MEMBRANE PROTEIN"/>
    <property type="match status" value="1"/>
</dbReference>
<dbReference type="InterPro" id="IPR007349">
    <property type="entry name" value="DUF418"/>
</dbReference>
<evidence type="ECO:0000313" key="4">
    <source>
        <dbReference type="Proteomes" id="UP001595615"/>
    </source>
</evidence>
<feature type="transmembrane region" description="Helical" evidence="1">
    <location>
        <begin position="258"/>
        <end position="280"/>
    </location>
</feature>
<feature type="domain" description="DUF418" evidence="2">
    <location>
        <begin position="240"/>
        <end position="399"/>
    </location>
</feature>
<dbReference type="Pfam" id="PF04235">
    <property type="entry name" value="DUF418"/>
    <property type="match status" value="1"/>
</dbReference>
<name>A0ABV7XB09_9SPHN</name>
<accession>A0ABV7XB09</accession>
<feature type="transmembrane region" description="Helical" evidence="1">
    <location>
        <begin position="12"/>
        <end position="32"/>
    </location>
</feature>
<feature type="transmembrane region" description="Helical" evidence="1">
    <location>
        <begin position="38"/>
        <end position="57"/>
    </location>
</feature>
<dbReference type="Proteomes" id="UP001595615">
    <property type="component" value="Unassembled WGS sequence"/>
</dbReference>
<dbReference type="PANTHER" id="PTHR30590">
    <property type="entry name" value="INNER MEMBRANE PROTEIN"/>
    <property type="match status" value="1"/>
</dbReference>
<protein>
    <submittedName>
        <fullName evidence="3">DUF418 domain-containing protein</fullName>
    </submittedName>
</protein>
<gene>
    <name evidence="3" type="ORF">ACFOMD_07860</name>
</gene>
<sequence length="409" mass="44996">MTRYQSLDAVRGFAVLGILLMNIVGMGLPAFAYMNPTVAGGDSGANLVAWALAYVLVDGKMRALFTLMFGASLLLIADAAEGKSPGAAGTHYRRMFWLLLFGMIHAWAIWFGDILVTYALAGSLAFLFRNMPPRRMIGTGLVILGLLMAWNFMGHFHFVQMRALAEAPGAAPELVAAWKTAYAELAPSGAAVAREIAGYRGGVMDVFHIRAETVIFFQTFLIPTNFVWEALGFMCIGMALFRLGFFTGAWETRTYAKLAAVLIPVGIVFGAPLAGKLWMVRWDPVTTFATDALAIPVHLAMGIGYAAVVIAIVKSGALKGAVERLAAAGRMAFTNYLGASLITTTLFYGYGFGLYGRFERAELYWVVFSVWAFQLTFSKPWLDRFNYGPFEWLWRSLVKMELQPMRRIA</sequence>
<keyword evidence="1" id="KW-0812">Transmembrane</keyword>
<feature type="transmembrane region" description="Helical" evidence="1">
    <location>
        <begin position="95"/>
        <end position="128"/>
    </location>
</feature>
<proteinExistence type="predicted"/>
<keyword evidence="4" id="KW-1185">Reference proteome</keyword>
<organism evidence="3 4">
    <name type="scientific">Sphingoaurantiacus capsulatus</name>
    <dbReference type="NCBI Taxonomy" id="1771310"/>
    <lineage>
        <taxon>Bacteria</taxon>
        <taxon>Pseudomonadati</taxon>
        <taxon>Pseudomonadota</taxon>
        <taxon>Alphaproteobacteria</taxon>
        <taxon>Sphingomonadales</taxon>
        <taxon>Sphingosinicellaceae</taxon>
        <taxon>Sphingoaurantiacus</taxon>
    </lineage>
</organism>
<feature type="transmembrane region" description="Helical" evidence="1">
    <location>
        <begin position="64"/>
        <end position="80"/>
    </location>
</feature>
<keyword evidence="1" id="KW-0472">Membrane</keyword>
<feature type="transmembrane region" description="Helical" evidence="1">
    <location>
        <begin position="226"/>
        <end position="246"/>
    </location>
</feature>
<feature type="transmembrane region" description="Helical" evidence="1">
    <location>
        <begin position="333"/>
        <end position="351"/>
    </location>
</feature>
<feature type="transmembrane region" description="Helical" evidence="1">
    <location>
        <begin position="140"/>
        <end position="158"/>
    </location>
</feature>
<feature type="transmembrane region" description="Helical" evidence="1">
    <location>
        <begin position="292"/>
        <end position="313"/>
    </location>
</feature>
<keyword evidence="1" id="KW-1133">Transmembrane helix</keyword>